<proteinExistence type="predicted"/>
<dbReference type="InterPro" id="IPR010869">
    <property type="entry name" value="DUF1501"/>
</dbReference>
<dbReference type="EMBL" id="UINC01058156">
    <property type="protein sequence ID" value="SVB80099.1"/>
    <property type="molecule type" value="Genomic_DNA"/>
</dbReference>
<accession>A0A382GYQ3</accession>
<dbReference type="PANTHER" id="PTHR43737:SF1">
    <property type="entry name" value="DUF1501 DOMAIN-CONTAINING PROTEIN"/>
    <property type="match status" value="1"/>
</dbReference>
<organism evidence="1">
    <name type="scientific">marine metagenome</name>
    <dbReference type="NCBI Taxonomy" id="408172"/>
    <lineage>
        <taxon>unclassified sequences</taxon>
        <taxon>metagenomes</taxon>
        <taxon>ecological metagenomes</taxon>
    </lineage>
</organism>
<name>A0A382GYQ3_9ZZZZ</name>
<dbReference type="PANTHER" id="PTHR43737">
    <property type="entry name" value="BLL7424 PROTEIN"/>
    <property type="match status" value="1"/>
</dbReference>
<protein>
    <recommendedName>
        <fullName evidence="2">DUF1501 domain-containing protein</fullName>
    </recommendedName>
</protein>
<dbReference type="AlphaFoldDB" id="A0A382GYQ3"/>
<reference evidence="1" key="1">
    <citation type="submission" date="2018-05" db="EMBL/GenBank/DDBJ databases">
        <authorList>
            <person name="Lanie J.A."/>
            <person name="Ng W.-L."/>
            <person name="Kazmierczak K.M."/>
            <person name="Andrzejewski T.M."/>
            <person name="Davidsen T.M."/>
            <person name="Wayne K.J."/>
            <person name="Tettelin H."/>
            <person name="Glass J.I."/>
            <person name="Rusch D."/>
            <person name="Podicherti R."/>
            <person name="Tsui H.-C.T."/>
            <person name="Winkler M.E."/>
        </authorList>
    </citation>
    <scope>NUCLEOTIDE SEQUENCE</scope>
</reference>
<evidence type="ECO:0008006" key="2">
    <source>
        <dbReference type="Google" id="ProtNLM"/>
    </source>
</evidence>
<dbReference type="Pfam" id="PF07394">
    <property type="entry name" value="DUF1501"/>
    <property type="match status" value="1"/>
</dbReference>
<evidence type="ECO:0000313" key="1">
    <source>
        <dbReference type="EMBL" id="SVB80099.1"/>
    </source>
</evidence>
<sequence>NDGLNTIVPHTNDSYYDLRGDLALAPDQLIPLNDELGFHPNLSAIAPLWDSGNLAIVQGTGYPYPSYSHFVAMDYWEKSRTPDGEKTLIKGSGGWLGKYLEQLDSATIGAVPAMNIGSKLAPELASRKVSISTVRSLNNYQLQKDKQYRAISDSRLDALHASYKTPNGNPDMDQLLGGAFQAALDGSIAVQEAHAAYTPAVTYPDTNLAEDLLLLAEGIHFNQDLKVGHVAIGGFDTHANQLAEHGALLLEFSEAVASFWADIVAHGHQDEVVIMTWSEFGRRPDSNASGGTDHGSAGPMFLFGNQVTGGLYGEPASLTNLDKKNLKFTTDFRSVYATVLEKWLGAPTEEILGGRYPTIPMIV</sequence>
<gene>
    <name evidence="1" type="ORF">METZ01_LOCUS232953</name>
</gene>
<feature type="non-terminal residue" evidence="1">
    <location>
        <position position="1"/>
    </location>
</feature>